<dbReference type="SUPFAM" id="SSF48726">
    <property type="entry name" value="Immunoglobulin"/>
    <property type="match status" value="1"/>
</dbReference>
<accession>A0ABM1E447</accession>
<dbReference type="InterPro" id="IPR036179">
    <property type="entry name" value="Ig-like_dom_sf"/>
</dbReference>
<gene>
    <name evidence="3" type="primary">LOC106808665</name>
</gene>
<dbReference type="InterPro" id="IPR013783">
    <property type="entry name" value="Ig-like_fold"/>
</dbReference>
<sequence>MKCPFTLNNGDALYKNSWKVMDESGTLLTVYSYYEDAGSPRQALRHLVNRSEVVCSKNECVLTIKQLRAEDEGAYLCNIEFDRKVGESKKFNLSVNIATQDSNSEKNEGNLYVASTLPLLTLAAMTTAWFL</sequence>
<evidence type="ECO:0000259" key="1">
    <source>
        <dbReference type="PROSITE" id="PS50835"/>
    </source>
</evidence>
<dbReference type="Gene3D" id="2.60.40.10">
    <property type="entry name" value="Immunoglobulins"/>
    <property type="match status" value="1"/>
</dbReference>
<evidence type="ECO:0000313" key="3">
    <source>
        <dbReference type="RefSeq" id="XP_014666968.1"/>
    </source>
</evidence>
<dbReference type="PROSITE" id="PS50835">
    <property type="entry name" value="IG_LIKE"/>
    <property type="match status" value="1"/>
</dbReference>
<organism evidence="2 3">
    <name type="scientific">Priapulus caudatus</name>
    <name type="common">Priapulid worm</name>
    <dbReference type="NCBI Taxonomy" id="37621"/>
    <lineage>
        <taxon>Eukaryota</taxon>
        <taxon>Metazoa</taxon>
        <taxon>Ecdysozoa</taxon>
        <taxon>Scalidophora</taxon>
        <taxon>Priapulida</taxon>
        <taxon>Priapulimorpha</taxon>
        <taxon>Priapulimorphida</taxon>
        <taxon>Priapulidae</taxon>
        <taxon>Priapulus</taxon>
    </lineage>
</organism>
<evidence type="ECO:0000313" key="2">
    <source>
        <dbReference type="Proteomes" id="UP000695022"/>
    </source>
</evidence>
<dbReference type="GeneID" id="106808665"/>
<dbReference type="RefSeq" id="XP_014666968.1">
    <property type="nucleotide sequence ID" value="XM_014811482.1"/>
</dbReference>
<dbReference type="InterPro" id="IPR007110">
    <property type="entry name" value="Ig-like_dom"/>
</dbReference>
<keyword evidence="2" id="KW-1185">Reference proteome</keyword>
<reference evidence="3" key="1">
    <citation type="submission" date="2025-08" db="UniProtKB">
        <authorList>
            <consortium name="RefSeq"/>
        </authorList>
    </citation>
    <scope>IDENTIFICATION</scope>
</reference>
<dbReference type="Pfam" id="PF07686">
    <property type="entry name" value="V-set"/>
    <property type="match status" value="1"/>
</dbReference>
<protein>
    <submittedName>
        <fullName evidence="3">Uncharacterized protein LOC106808665</fullName>
    </submittedName>
</protein>
<dbReference type="Proteomes" id="UP000695022">
    <property type="component" value="Unplaced"/>
</dbReference>
<name>A0ABM1E447_PRICU</name>
<dbReference type="InterPro" id="IPR013106">
    <property type="entry name" value="Ig_V-set"/>
</dbReference>
<proteinExistence type="predicted"/>
<feature type="domain" description="Ig-like" evidence="1">
    <location>
        <begin position="1"/>
        <end position="94"/>
    </location>
</feature>